<dbReference type="InterPro" id="IPR015421">
    <property type="entry name" value="PyrdxlP-dep_Trfase_major"/>
</dbReference>
<dbReference type="Gene3D" id="3.40.640.10">
    <property type="entry name" value="Type I PLP-dependent aspartate aminotransferase-like (Major domain)"/>
    <property type="match status" value="1"/>
</dbReference>
<dbReference type="GO" id="GO:0031071">
    <property type="term" value="F:cysteine desulfurase activity"/>
    <property type="evidence" value="ECO:0007669"/>
    <property type="project" value="UniProtKB-EC"/>
</dbReference>
<dbReference type="PROSITE" id="PS00595">
    <property type="entry name" value="AA_TRANSFER_CLASS_5"/>
    <property type="match status" value="1"/>
</dbReference>
<evidence type="ECO:0000259" key="9">
    <source>
        <dbReference type="Pfam" id="PF00266"/>
    </source>
</evidence>
<proteinExistence type="inferred from homology"/>
<evidence type="ECO:0000256" key="6">
    <source>
        <dbReference type="ARBA" id="ARBA00022898"/>
    </source>
</evidence>
<dbReference type="InterPro" id="IPR000192">
    <property type="entry name" value="Aminotrans_V_dom"/>
</dbReference>
<keyword evidence="6" id="KW-0663">Pyridoxal phosphate</keyword>
<dbReference type="PIRSF" id="PIRSF005572">
    <property type="entry name" value="NifS"/>
    <property type="match status" value="1"/>
</dbReference>
<protein>
    <recommendedName>
        <fullName evidence="3">cysteine desulfurase</fullName>
        <ecNumber evidence="3">2.8.1.7</ecNumber>
    </recommendedName>
</protein>
<dbReference type="PANTHER" id="PTHR11601:SF34">
    <property type="entry name" value="CYSTEINE DESULFURASE"/>
    <property type="match status" value="1"/>
</dbReference>
<accession>A0A3B0SNH2</accession>
<keyword evidence="4 10" id="KW-0808">Transferase</keyword>
<keyword evidence="5" id="KW-0479">Metal-binding</keyword>
<evidence type="ECO:0000256" key="7">
    <source>
        <dbReference type="ARBA" id="ARBA00023004"/>
    </source>
</evidence>
<dbReference type="GO" id="GO:0005739">
    <property type="term" value="C:mitochondrion"/>
    <property type="evidence" value="ECO:0007669"/>
    <property type="project" value="TreeGrafter"/>
</dbReference>
<dbReference type="GO" id="GO:0051536">
    <property type="term" value="F:iron-sulfur cluster binding"/>
    <property type="evidence" value="ECO:0007669"/>
    <property type="project" value="UniProtKB-KW"/>
</dbReference>
<dbReference type="PANTHER" id="PTHR11601">
    <property type="entry name" value="CYSTEINE DESULFURYLASE FAMILY MEMBER"/>
    <property type="match status" value="1"/>
</dbReference>
<dbReference type="EC" id="2.8.1.7" evidence="3"/>
<reference evidence="10" key="1">
    <citation type="submission" date="2018-06" db="EMBL/GenBank/DDBJ databases">
        <authorList>
            <person name="Zhirakovskaya E."/>
        </authorList>
    </citation>
    <scope>NUCLEOTIDE SEQUENCE</scope>
</reference>
<dbReference type="SUPFAM" id="SSF53383">
    <property type="entry name" value="PLP-dependent transferases"/>
    <property type="match status" value="1"/>
</dbReference>
<evidence type="ECO:0000256" key="4">
    <source>
        <dbReference type="ARBA" id="ARBA00022679"/>
    </source>
</evidence>
<evidence type="ECO:0000256" key="3">
    <source>
        <dbReference type="ARBA" id="ARBA00012239"/>
    </source>
</evidence>
<comment type="similarity">
    <text evidence="2">Belongs to the class-V pyridoxal-phosphate-dependent aminotransferase family. NifS/IscS subfamily.</text>
</comment>
<comment type="cofactor">
    <cofactor evidence="1">
        <name>pyridoxal 5'-phosphate</name>
        <dbReference type="ChEBI" id="CHEBI:597326"/>
    </cofactor>
</comment>
<dbReference type="EMBL" id="UOED01000107">
    <property type="protein sequence ID" value="VAV96415.1"/>
    <property type="molecule type" value="Genomic_DNA"/>
</dbReference>
<dbReference type="GO" id="GO:0005634">
    <property type="term" value="C:nucleus"/>
    <property type="evidence" value="ECO:0007669"/>
    <property type="project" value="TreeGrafter"/>
</dbReference>
<evidence type="ECO:0000256" key="2">
    <source>
        <dbReference type="ARBA" id="ARBA00006490"/>
    </source>
</evidence>
<keyword evidence="8" id="KW-0411">Iron-sulfur</keyword>
<gene>
    <name evidence="10" type="ORF">MNBD_ALPHA02-2412</name>
</gene>
<evidence type="ECO:0000256" key="1">
    <source>
        <dbReference type="ARBA" id="ARBA00001933"/>
    </source>
</evidence>
<dbReference type="GO" id="GO:0005829">
    <property type="term" value="C:cytosol"/>
    <property type="evidence" value="ECO:0007669"/>
    <property type="project" value="TreeGrafter"/>
</dbReference>
<evidence type="ECO:0000256" key="8">
    <source>
        <dbReference type="ARBA" id="ARBA00023014"/>
    </source>
</evidence>
<dbReference type="FunFam" id="3.40.640.10:FF:000003">
    <property type="entry name" value="Cysteine desulfurase IscS"/>
    <property type="match status" value="1"/>
</dbReference>
<evidence type="ECO:0000256" key="5">
    <source>
        <dbReference type="ARBA" id="ARBA00022723"/>
    </source>
</evidence>
<dbReference type="GO" id="GO:0016226">
    <property type="term" value="P:iron-sulfur cluster assembly"/>
    <property type="evidence" value="ECO:0007669"/>
    <property type="project" value="TreeGrafter"/>
</dbReference>
<dbReference type="Gene3D" id="3.90.1150.10">
    <property type="entry name" value="Aspartate Aminotransferase, domain 1"/>
    <property type="match status" value="1"/>
</dbReference>
<feature type="domain" description="Aminotransferase class V" evidence="9">
    <location>
        <begin position="6"/>
        <end position="368"/>
    </location>
</feature>
<dbReference type="AlphaFoldDB" id="A0A3B0SNH2"/>
<dbReference type="GO" id="GO:0046872">
    <property type="term" value="F:metal ion binding"/>
    <property type="evidence" value="ECO:0007669"/>
    <property type="project" value="UniProtKB-KW"/>
</dbReference>
<dbReference type="InterPro" id="IPR015424">
    <property type="entry name" value="PyrdxlP-dep_Trfase"/>
</dbReference>
<name>A0A3B0SNH2_9ZZZZ</name>
<dbReference type="InterPro" id="IPR020578">
    <property type="entry name" value="Aminotrans_V_PyrdxlP_BS"/>
</dbReference>
<organism evidence="10">
    <name type="scientific">hydrothermal vent metagenome</name>
    <dbReference type="NCBI Taxonomy" id="652676"/>
    <lineage>
        <taxon>unclassified sequences</taxon>
        <taxon>metagenomes</taxon>
        <taxon>ecological metagenomes</taxon>
    </lineage>
</organism>
<dbReference type="Pfam" id="PF00266">
    <property type="entry name" value="Aminotran_5"/>
    <property type="match status" value="1"/>
</dbReference>
<dbReference type="InterPro" id="IPR015422">
    <property type="entry name" value="PyrdxlP-dep_Trfase_small"/>
</dbReference>
<evidence type="ECO:0000313" key="10">
    <source>
        <dbReference type="EMBL" id="VAV96415.1"/>
    </source>
</evidence>
<sequence>MTKRPVYLDYQATTPLDPRVLEVMMPYLTNKFGNPHSVNHTFGWEAEAGVDMARKQVADLIGAAPDEVIFTSGATESNNIALKGFAYAAYPEKPHVITVATEHNCVLQSCRALEKSGFSVTYLPVDEKGLISLCDLEDAMTPKTSLVSVMAVNNEIGVLQDLKKIGEVCTAKGVAFHTDAAQAMGKIPLNVDDLKIDLLSISGHKLYGPKGVGALYVRKSLTPQPLPLFDGGGQERGLRSGTLSPALCAGLGAACEIAGQDMEKDYEHISRLSETLKTSLMTGLTGIYLNGSETQRYPGNLNFTFDGVTSDRLFRELRTVALSTGSACSTERPEPSHVLTALGLSKKQIECSIRIGIGRITMIEEIDYAAEQIISAITKTR</sequence>
<dbReference type="InterPro" id="IPR016454">
    <property type="entry name" value="Cysteine_dSase"/>
</dbReference>
<keyword evidence="7" id="KW-0408">Iron</keyword>